<feature type="domain" description="Gfo/Idh/MocA-like oxidoreductase N-terminal" evidence="1">
    <location>
        <begin position="8"/>
        <end position="107"/>
    </location>
</feature>
<dbReference type="InterPro" id="IPR051450">
    <property type="entry name" value="Gfo/Idh/MocA_Oxidoreductases"/>
</dbReference>
<comment type="caution">
    <text evidence="2">The sequence shown here is derived from an EMBL/GenBank/DDBJ whole genome shotgun (WGS) entry which is preliminary data.</text>
</comment>
<dbReference type="InterPro" id="IPR000683">
    <property type="entry name" value="Gfo/Idh/MocA-like_OxRdtase_N"/>
</dbReference>
<dbReference type="RefSeq" id="WP_079415944.1">
    <property type="nucleotide sequence ID" value="NZ_MBTG01000024.1"/>
</dbReference>
<dbReference type="STRING" id="1469647.BC351_31950"/>
<dbReference type="Proteomes" id="UP000190626">
    <property type="component" value="Unassembled WGS sequence"/>
</dbReference>
<dbReference type="Pfam" id="PF01408">
    <property type="entry name" value="GFO_IDH_MocA"/>
    <property type="match status" value="1"/>
</dbReference>
<reference evidence="3" key="1">
    <citation type="submission" date="2016-07" db="EMBL/GenBank/DDBJ databases">
        <authorList>
            <person name="Florea S."/>
            <person name="Webb J.S."/>
            <person name="Jaromczyk J."/>
            <person name="Schardl C.L."/>
        </authorList>
    </citation>
    <scope>NUCLEOTIDE SEQUENCE [LARGE SCALE GENOMIC DNA]</scope>
    <source>
        <strain evidence="3">CY1</strain>
    </source>
</reference>
<dbReference type="SUPFAM" id="SSF51735">
    <property type="entry name" value="NAD(P)-binding Rossmann-fold domains"/>
    <property type="match status" value="1"/>
</dbReference>
<dbReference type="OrthoDB" id="9815825at2"/>
<evidence type="ECO:0000259" key="1">
    <source>
        <dbReference type="Pfam" id="PF01408"/>
    </source>
</evidence>
<gene>
    <name evidence="2" type="ORF">BC351_31950</name>
</gene>
<dbReference type="AlphaFoldDB" id="A0A1V4HEM6"/>
<keyword evidence="3" id="KW-1185">Reference proteome</keyword>
<dbReference type="Gene3D" id="3.30.360.10">
    <property type="entry name" value="Dihydrodipicolinate Reductase, domain 2"/>
    <property type="match status" value="1"/>
</dbReference>
<name>A0A1V4HEM6_9BACL</name>
<proteinExistence type="predicted"/>
<evidence type="ECO:0000313" key="2">
    <source>
        <dbReference type="EMBL" id="OPH53094.1"/>
    </source>
</evidence>
<evidence type="ECO:0000313" key="3">
    <source>
        <dbReference type="Proteomes" id="UP000190626"/>
    </source>
</evidence>
<dbReference type="PANTHER" id="PTHR43377">
    <property type="entry name" value="BILIVERDIN REDUCTASE A"/>
    <property type="match status" value="1"/>
</dbReference>
<sequence length="307" mass="34303">MNNYINLHIGMVGCGNWGRFILRDLKEIGVRISVFARSEASQKNAIAYGADFIVDSIEALDKNIDGYIIASSASSHIENILSLMPRRKPIFTEKPLGIHFNEVNELAPSFKGLVFIMHKWRYHPGVEALAALVKSKELGRVSGLRLQRTNWGRQHDDVDCALHLLPHDLSITLQILGYLPPVDLVIKNPLGDSHFGLFATLMDQNQHIHVTLDVNNIAPGNVRSVAVGFENGVAALTDSYAEGLTVCRYGMPPEVRSISQEFPLMRQLKSFLEYLHGGPPPLSSIEEELLIQHRIHSIREKLYGVLK</sequence>
<dbReference type="EMBL" id="MBTG01000024">
    <property type="protein sequence ID" value="OPH53094.1"/>
    <property type="molecule type" value="Genomic_DNA"/>
</dbReference>
<dbReference type="Gene3D" id="3.40.50.720">
    <property type="entry name" value="NAD(P)-binding Rossmann-like Domain"/>
    <property type="match status" value="1"/>
</dbReference>
<dbReference type="InterPro" id="IPR036291">
    <property type="entry name" value="NAD(P)-bd_dom_sf"/>
</dbReference>
<dbReference type="GO" id="GO:0000166">
    <property type="term" value="F:nucleotide binding"/>
    <property type="evidence" value="ECO:0007669"/>
    <property type="project" value="InterPro"/>
</dbReference>
<organism evidence="2 3">
    <name type="scientific">Paenibacillus ferrarius</name>
    <dbReference type="NCBI Taxonomy" id="1469647"/>
    <lineage>
        <taxon>Bacteria</taxon>
        <taxon>Bacillati</taxon>
        <taxon>Bacillota</taxon>
        <taxon>Bacilli</taxon>
        <taxon>Bacillales</taxon>
        <taxon>Paenibacillaceae</taxon>
        <taxon>Paenibacillus</taxon>
    </lineage>
</organism>
<dbReference type="PANTHER" id="PTHR43377:SF6">
    <property type="entry name" value="GFO_IDH_MOCA-LIKE OXIDOREDUCTASE N-TERMINAL DOMAIN-CONTAINING PROTEIN"/>
    <property type="match status" value="1"/>
</dbReference>
<protein>
    <recommendedName>
        <fullName evidence="1">Gfo/Idh/MocA-like oxidoreductase N-terminal domain-containing protein</fullName>
    </recommendedName>
</protein>
<accession>A0A1V4HEM6</accession>